<evidence type="ECO:0000313" key="3">
    <source>
        <dbReference type="Proteomes" id="UP001331561"/>
    </source>
</evidence>
<gene>
    <name evidence="2" type="ORF">VVD49_13630</name>
</gene>
<accession>A0ABU6K4X6</accession>
<organism evidence="2 3">
    <name type="scientific">Uliginosibacterium silvisoli</name>
    <dbReference type="NCBI Taxonomy" id="3114758"/>
    <lineage>
        <taxon>Bacteria</taxon>
        <taxon>Pseudomonadati</taxon>
        <taxon>Pseudomonadota</taxon>
        <taxon>Betaproteobacteria</taxon>
        <taxon>Rhodocyclales</taxon>
        <taxon>Zoogloeaceae</taxon>
        <taxon>Uliginosibacterium</taxon>
    </lineage>
</organism>
<keyword evidence="3" id="KW-1185">Reference proteome</keyword>
<protein>
    <recommendedName>
        <fullName evidence="4">PEP-CTERM sorting domain-containing protein</fullName>
    </recommendedName>
</protein>
<comment type="caution">
    <text evidence="2">The sequence shown here is derived from an EMBL/GenBank/DDBJ whole genome shotgun (WGS) entry which is preliminary data.</text>
</comment>
<proteinExistence type="predicted"/>
<dbReference type="RefSeq" id="WP_327599729.1">
    <property type="nucleotide sequence ID" value="NZ_JAYXHS010000002.1"/>
</dbReference>
<reference evidence="2 3" key="1">
    <citation type="submission" date="2024-01" db="EMBL/GenBank/DDBJ databases">
        <title>Uliginosibacterium soil sp. nov.</title>
        <authorList>
            <person name="Lv Y."/>
        </authorList>
    </citation>
    <scope>NUCLEOTIDE SEQUENCE [LARGE SCALE GENOMIC DNA]</scope>
    <source>
        <strain evidence="2 3">H3</strain>
    </source>
</reference>
<name>A0ABU6K4X6_9RHOO</name>
<feature type="signal peptide" evidence="1">
    <location>
        <begin position="1"/>
        <end position="21"/>
    </location>
</feature>
<evidence type="ECO:0000313" key="2">
    <source>
        <dbReference type="EMBL" id="MEC5386770.1"/>
    </source>
</evidence>
<evidence type="ECO:0000256" key="1">
    <source>
        <dbReference type="SAM" id="SignalP"/>
    </source>
</evidence>
<keyword evidence="1" id="KW-0732">Signal</keyword>
<sequence length="187" mass="19327">MNTFKRALLGLSLSLGLVAHAGATTVDLTADGQWHTFDVDSFSSLSGGLEWIDYTDGSVLSFRINNSAPVLLTVADGGFAGDIFLVKDGNVSLGSTSAAVNNYPVSIGLDFDSALSNPLYSKGSFVLAPGSHLITGVLTTSALSDFGALDATVGGVMLQAVPEPAEWATLAAGLFLLSVTAQRSRRK</sequence>
<evidence type="ECO:0008006" key="4">
    <source>
        <dbReference type="Google" id="ProtNLM"/>
    </source>
</evidence>
<dbReference type="Proteomes" id="UP001331561">
    <property type="component" value="Unassembled WGS sequence"/>
</dbReference>
<feature type="chain" id="PRO_5045883813" description="PEP-CTERM sorting domain-containing protein" evidence="1">
    <location>
        <begin position="22"/>
        <end position="187"/>
    </location>
</feature>
<dbReference type="EMBL" id="JAYXHS010000002">
    <property type="protein sequence ID" value="MEC5386770.1"/>
    <property type="molecule type" value="Genomic_DNA"/>
</dbReference>